<evidence type="ECO:0000313" key="2">
    <source>
        <dbReference type="EMBL" id="GAA3503818.1"/>
    </source>
</evidence>
<keyword evidence="3" id="KW-1185">Reference proteome</keyword>
<gene>
    <name evidence="2" type="ORF">GCM10019016_109300</name>
</gene>
<dbReference type="Proteomes" id="UP001501455">
    <property type="component" value="Unassembled WGS sequence"/>
</dbReference>
<dbReference type="EMBL" id="BAAAXF010000078">
    <property type="protein sequence ID" value="GAA3503818.1"/>
    <property type="molecule type" value="Genomic_DNA"/>
</dbReference>
<name>A0ABP6UAT8_9ACTN</name>
<evidence type="ECO:0008006" key="4">
    <source>
        <dbReference type="Google" id="ProtNLM"/>
    </source>
</evidence>
<dbReference type="RefSeq" id="WP_345584748.1">
    <property type="nucleotide sequence ID" value="NZ_BAAAXF010000078.1"/>
</dbReference>
<reference evidence="3" key="1">
    <citation type="journal article" date="2019" name="Int. J. Syst. Evol. Microbiol.">
        <title>The Global Catalogue of Microorganisms (GCM) 10K type strain sequencing project: providing services to taxonomists for standard genome sequencing and annotation.</title>
        <authorList>
            <consortium name="The Broad Institute Genomics Platform"/>
            <consortium name="The Broad Institute Genome Sequencing Center for Infectious Disease"/>
            <person name="Wu L."/>
            <person name="Ma J."/>
        </authorList>
    </citation>
    <scope>NUCLEOTIDE SEQUENCE [LARGE SCALE GENOMIC DNA]</scope>
    <source>
        <strain evidence="3">JCM 4816</strain>
    </source>
</reference>
<sequence length="241" mass="24275">MTAGSCSRTVRAAVFAALCVLLAALGHVMTSGTPVPWWAMAAGGGTTGALAWRFAGRERGPVPVASAAVAAQAALHASFSLAQALVHPRRSAGGSPARRWLEHLLCGSPAGPGTDGHGAAATAAHPGGHGTGADPLAVMAALGVTDHGTGDVSCTGMLAAHLLAALLSGLWLAHGERAAFRVLRALAAWLVAPLRPPLSAPVAPGPRRVRPRRSRADRKPRRLLLAHALTSRGPPAGVAVA</sequence>
<feature type="region of interest" description="Disordered" evidence="1">
    <location>
        <begin position="200"/>
        <end position="220"/>
    </location>
</feature>
<accession>A0ABP6UAT8</accession>
<organism evidence="2 3">
    <name type="scientific">Streptomyces prasinosporus</name>
    <dbReference type="NCBI Taxonomy" id="68256"/>
    <lineage>
        <taxon>Bacteria</taxon>
        <taxon>Bacillati</taxon>
        <taxon>Actinomycetota</taxon>
        <taxon>Actinomycetes</taxon>
        <taxon>Kitasatosporales</taxon>
        <taxon>Streptomycetaceae</taxon>
        <taxon>Streptomyces</taxon>
        <taxon>Streptomyces albogriseolus group</taxon>
    </lineage>
</organism>
<proteinExistence type="predicted"/>
<evidence type="ECO:0000313" key="3">
    <source>
        <dbReference type="Proteomes" id="UP001501455"/>
    </source>
</evidence>
<feature type="compositionally biased region" description="Basic residues" evidence="1">
    <location>
        <begin position="207"/>
        <end position="220"/>
    </location>
</feature>
<protein>
    <recommendedName>
        <fullName evidence="4">PE-PGRS family protein</fullName>
    </recommendedName>
</protein>
<evidence type="ECO:0000256" key="1">
    <source>
        <dbReference type="SAM" id="MobiDB-lite"/>
    </source>
</evidence>
<comment type="caution">
    <text evidence="2">The sequence shown here is derived from an EMBL/GenBank/DDBJ whole genome shotgun (WGS) entry which is preliminary data.</text>
</comment>